<keyword evidence="2" id="KW-0949">S-adenosyl-L-methionine</keyword>
<comment type="caution">
    <text evidence="7">The sequence shown here is derived from an EMBL/GenBank/DDBJ whole genome shotgun (WGS) entry which is preliminary data.</text>
</comment>
<reference evidence="7 8" key="1">
    <citation type="journal article" date="2016" name="Nat. Commun.">
        <title>Thousands of microbial genomes shed light on interconnected biogeochemical processes in an aquifer system.</title>
        <authorList>
            <person name="Anantharaman K."/>
            <person name="Brown C.T."/>
            <person name="Hug L.A."/>
            <person name="Sharon I."/>
            <person name="Castelle C.J."/>
            <person name="Probst A.J."/>
            <person name="Thomas B.C."/>
            <person name="Singh A."/>
            <person name="Wilkins M.J."/>
            <person name="Karaoz U."/>
            <person name="Brodie E.L."/>
            <person name="Williams K.H."/>
            <person name="Hubbard S.S."/>
            <person name="Banfield J.F."/>
        </authorList>
    </citation>
    <scope>NUCLEOTIDE SEQUENCE [LARGE SCALE GENOMIC DNA]</scope>
</reference>
<evidence type="ECO:0000256" key="3">
    <source>
        <dbReference type="ARBA" id="ARBA00022723"/>
    </source>
</evidence>
<evidence type="ECO:0000256" key="2">
    <source>
        <dbReference type="ARBA" id="ARBA00022691"/>
    </source>
</evidence>
<dbReference type="CDD" id="cd01335">
    <property type="entry name" value="Radical_SAM"/>
    <property type="match status" value="1"/>
</dbReference>
<feature type="domain" description="Radical SAM core" evidence="6">
    <location>
        <begin position="10"/>
        <end position="115"/>
    </location>
</feature>
<evidence type="ECO:0000259" key="6">
    <source>
        <dbReference type="Pfam" id="PF04055"/>
    </source>
</evidence>
<evidence type="ECO:0000256" key="5">
    <source>
        <dbReference type="ARBA" id="ARBA00023014"/>
    </source>
</evidence>
<comment type="cofactor">
    <cofactor evidence="1">
        <name>[4Fe-4S] cluster</name>
        <dbReference type="ChEBI" id="CHEBI:49883"/>
    </cofactor>
</comment>
<evidence type="ECO:0000256" key="4">
    <source>
        <dbReference type="ARBA" id="ARBA00023004"/>
    </source>
</evidence>
<dbReference type="GO" id="GO:0046872">
    <property type="term" value="F:metal ion binding"/>
    <property type="evidence" value="ECO:0007669"/>
    <property type="project" value="UniProtKB-KW"/>
</dbReference>
<name>A0A1G1KR74_9BACT</name>
<evidence type="ECO:0000256" key="1">
    <source>
        <dbReference type="ARBA" id="ARBA00001966"/>
    </source>
</evidence>
<dbReference type="InterPro" id="IPR013785">
    <property type="entry name" value="Aldolase_TIM"/>
</dbReference>
<dbReference type="Proteomes" id="UP000178187">
    <property type="component" value="Unassembled WGS sequence"/>
</dbReference>
<sequence length="241" mass="28252">MPLTHTVVAIELTNKCNIKCDHCPNGHVEVPMGYMDRATFLESLKYCNGYLELNWRGESILHPDFLEYVKLAIEYNGSLNLGFHTNGLLMTKKLLQNLALNGLKWIQVSLHTPQSCFKYKEIVEWNRGLKNSLYIYADVDNTREELTAISCGLSRDMFHKDNISNWAGYLTDYRVIYPEAEKRAQECLFIKEDKFIVAWDGRVNACCWDFKQYHNLGKIWEFDSIRHKPPYELCKHCIWIQ</sequence>
<dbReference type="AlphaFoldDB" id="A0A1G1KR74"/>
<dbReference type="InterPro" id="IPR007197">
    <property type="entry name" value="rSAM"/>
</dbReference>
<dbReference type="Gene3D" id="3.20.20.70">
    <property type="entry name" value="Aldolase class I"/>
    <property type="match status" value="1"/>
</dbReference>
<dbReference type="GO" id="GO:0051536">
    <property type="term" value="F:iron-sulfur cluster binding"/>
    <property type="evidence" value="ECO:0007669"/>
    <property type="project" value="UniProtKB-KW"/>
</dbReference>
<evidence type="ECO:0000313" key="8">
    <source>
        <dbReference type="Proteomes" id="UP000178187"/>
    </source>
</evidence>
<keyword evidence="3" id="KW-0479">Metal-binding</keyword>
<dbReference type="GO" id="GO:0003824">
    <property type="term" value="F:catalytic activity"/>
    <property type="evidence" value="ECO:0007669"/>
    <property type="project" value="InterPro"/>
</dbReference>
<accession>A0A1G1KR74</accession>
<protein>
    <recommendedName>
        <fullName evidence="6">Radical SAM core domain-containing protein</fullName>
    </recommendedName>
</protein>
<dbReference type="InterPro" id="IPR058240">
    <property type="entry name" value="rSAM_sf"/>
</dbReference>
<proteinExistence type="predicted"/>
<gene>
    <name evidence="7" type="ORF">A3G33_05295</name>
</gene>
<keyword evidence="5" id="KW-0411">Iron-sulfur</keyword>
<evidence type="ECO:0000313" key="7">
    <source>
        <dbReference type="EMBL" id="OGW95049.1"/>
    </source>
</evidence>
<dbReference type="InterPro" id="IPR050377">
    <property type="entry name" value="Radical_SAM_PqqE_MftC-like"/>
</dbReference>
<dbReference type="SUPFAM" id="SSF102114">
    <property type="entry name" value="Radical SAM enzymes"/>
    <property type="match status" value="1"/>
</dbReference>
<dbReference type="Pfam" id="PF04055">
    <property type="entry name" value="Radical_SAM"/>
    <property type="match status" value="1"/>
</dbReference>
<dbReference type="PANTHER" id="PTHR11228">
    <property type="entry name" value="RADICAL SAM DOMAIN PROTEIN"/>
    <property type="match status" value="1"/>
</dbReference>
<dbReference type="SFLD" id="SFLDS00029">
    <property type="entry name" value="Radical_SAM"/>
    <property type="match status" value="1"/>
</dbReference>
<keyword evidence="4" id="KW-0408">Iron</keyword>
<dbReference type="SFLD" id="SFLDG01067">
    <property type="entry name" value="SPASM/twitch_domain_containing"/>
    <property type="match status" value="1"/>
</dbReference>
<dbReference type="EMBL" id="MHFR01000069">
    <property type="protein sequence ID" value="OGW95049.1"/>
    <property type="molecule type" value="Genomic_DNA"/>
</dbReference>
<dbReference type="PANTHER" id="PTHR11228:SF7">
    <property type="entry name" value="PQQA PEPTIDE CYCLASE"/>
    <property type="match status" value="1"/>
</dbReference>
<organism evidence="7 8">
    <name type="scientific">Candidatus Danuiimicrobium aquiferis</name>
    <dbReference type="NCBI Taxonomy" id="1801832"/>
    <lineage>
        <taxon>Bacteria</taxon>
        <taxon>Pseudomonadati</taxon>
        <taxon>Candidatus Omnitrophota</taxon>
        <taxon>Candidatus Danuiimicrobium</taxon>
    </lineage>
</organism>